<keyword evidence="1" id="KW-0378">Hydrolase</keyword>
<dbReference type="GO" id="GO:0004386">
    <property type="term" value="F:helicase activity"/>
    <property type="evidence" value="ECO:0007669"/>
    <property type="project" value="UniProtKB-KW"/>
</dbReference>
<evidence type="ECO:0000313" key="1">
    <source>
        <dbReference type="EMBL" id="GFY10452.1"/>
    </source>
</evidence>
<organism evidence="1 2">
    <name type="scientific">Trichonephila clavipes</name>
    <name type="common">Golden silk orbweaver</name>
    <name type="synonym">Nephila clavipes</name>
    <dbReference type="NCBI Taxonomy" id="2585209"/>
    <lineage>
        <taxon>Eukaryota</taxon>
        <taxon>Metazoa</taxon>
        <taxon>Ecdysozoa</taxon>
        <taxon>Arthropoda</taxon>
        <taxon>Chelicerata</taxon>
        <taxon>Arachnida</taxon>
        <taxon>Araneae</taxon>
        <taxon>Araneomorphae</taxon>
        <taxon>Entelegynae</taxon>
        <taxon>Araneoidea</taxon>
        <taxon>Nephilidae</taxon>
        <taxon>Trichonephila</taxon>
    </lineage>
</organism>
<keyword evidence="1" id="KW-0347">Helicase</keyword>
<keyword evidence="1" id="KW-0067">ATP-binding</keyword>
<name>A0A8X6SJV0_TRICX</name>
<dbReference type="InterPro" id="IPR051055">
    <property type="entry name" value="PIF1_helicase"/>
</dbReference>
<dbReference type="Gene3D" id="3.40.50.300">
    <property type="entry name" value="P-loop containing nucleotide triphosphate hydrolases"/>
    <property type="match status" value="1"/>
</dbReference>
<comment type="caution">
    <text evidence="1">The sequence shown here is derived from an EMBL/GenBank/DDBJ whole genome shotgun (WGS) entry which is preliminary data.</text>
</comment>
<dbReference type="Pfam" id="PF13245">
    <property type="entry name" value="AAA_19"/>
    <property type="match status" value="1"/>
</dbReference>
<gene>
    <name evidence="1" type="primary">RRM3</name>
    <name evidence="1" type="ORF">TNCV_1463421</name>
</gene>
<proteinExistence type="predicted"/>
<dbReference type="PANTHER" id="PTHR47642:SF5">
    <property type="entry name" value="ATP-DEPENDENT DNA HELICASE"/>
    <property type="match status" value="1"/>
</dbReference>
<dbReference type="PANTHER" id="PTHR47642">
    <property type="entry name" value="ATP-DEPENDENT DNA HELICASE"/>
    <property type="match status" value="1"/>
</dbReference>
<reference evidence="1" key="1">
    <citation type="submission" date="2020-08" db="EMBL/GenBank/DDBJ databases">
        <title>Multicomponent nature underlies the extraordinary mechanical properties of spider dragline silk.</title>
        <authorList>
            <person name="Kono N."/>
            <person name="Nakamura H."/>
            <person name="Mori M."/>
            <person name="Yoshida Y."/>
            <person name="Ohtoshi R."/>
            <person name="Malay A.D."/>
            <person name="Moran D.A.P."/>
            <person name="Tomita M."/>
            <person name="Numata K."/>
            <person name="Arakawa K."/>
        </authorList>
    </citation>
    <scope>NUCLEOTIDE SEQUENCE</scope>
</reference>
<evidence type="ECO:0000313" key="2">
    <source>
        <dbReference type="Proteomes" id="UP000887159"/>
    </source>
</evidence>
<accession>A0A8X6SJV0</accession>
<keyword evidence="2" id="KW-1185">Reference proteome</keyword>
<dbReference type="AlphaFoldDB" id="A0A8X6SJV0"/>
<dbReference type="EMBL" id="BMAU01021297">
    <property type="protein sequence ID" value="GFY10452.1"/>
    <property type="molecule type" value="Genomic_DNA"/>
</dbReference>
<sequence>MLNKLGAIAKKKENIMSYDDFYDLMRRANEEQREILFHTMHHLISTDEPMREPLLIYLTGPAGSGKTFVIKGIMEIYNRFSDTDGIFNAYIACASTGKAATAIGGSTVHSALSISLEKANQYRTLFKFVKVLIIDEISMVSAELLEQINARLKQITGLFTKRFWRIRCYTYWRFATITSSKGHANLQANQKKNNW</sequence>
<protein>
    <submittedName>
        <fullName evidence="1">ATP-dependent DNA helicase</fullName>
    </submittedName>
</protein>
<dbReference type="InterPro" id="IPR027417">
    <property type="entry name" value="P-loop_NTPase"/>
</dbReference>
<dbReference type="SUPFAM" id="SSF52540">
    <property type="entry name" value="P-loop containing nucleoside triphosphate hydrolases"/>
    <property type="match status" value="1"/>
</dbReference>
<keyword evidence="1" id="KW-0547">Nucleotide-binding</keyword>
<dbReference type="Proteomes" id="UP000887159">
    <property type="component" value="Unassembled WGS sequence"/>
</dbReference>